<evidence type="ECO:0000313" key="3">
    <source>
        <dbReference type="EMBL" id="RGB82385.1"/>
    </source>
</evidence>
<evidence type="ECO:0000256" key="2">
    <source>
        <dbReference type="ARBA" id="ARBA00023002"/>
    </source>
</evidence>
<dbReference type="SUPFAM" id="SSF51735">
    <property type="entry name" value="NAD(P)-binding Rossmann-fold domains"/>
    <property type="match status" value="1"/>
</dbReference>
<dbReference type="EMBL" id="QVEP01000001">
    <property type="protein sequence ID" value="RGB82385.1"/>
    <property type="molecule type" value="Genomic_DNA"/>
</dbReference>
<dbReference type="PANTHER" id="PTHR24321:SF8">
    <property type="entry name" value="ESTRADIOL 17-BETA-DEHYDROGENASE 8-RELATED"/>
    <property type="match status" value="1"/>
</dbReference>
<dbReference type="AlphaFoldDB" id="A0A3E2TTI1"/>
<comment type="caution">
    <text evidence="3">The sequence shown here is derived from an EMBL/GenBank/DDBJ whole genome shotgun (WGS) entry which is preliminary data.</text>
</comment>
<dbReference type="Gene3D" id="3.40.50.720">
    <property type="entry name" value="NAD(P)-binding Rossmann-like Domain"/>
    <property type="match status" value="1"/>
</dbReference>
<name>A0A3E2TTI1_9FIRM</name>
<dbReference type="GO" id="GO:0016491">
    <property type="term" value="F:oxidoreductase activity"/>
    <property type="evidence" value="ECO:0007669"/>
    <property type="project" value="UniProtKB-KW"/>
</dbReference>
<comment type="similarity">
    <text evidence="1">Belongs to the short-chain dehydrogenases/reductases (SDR) family.</text>
</comment>
<evidence type="ECO:0000256" key="1">
    <source>
        <dbReference type="ARBA" id="ARBA00006484"/>
    </source>
</evidence>
<dbReference type="FunFam" id="3.40.50.720:FF:000084">
    <property type="entry name" value="Short-chain dehydrogenase reductase"/>
    <property type="match status" value="1"/>
</dbReference>
<sequence length="260" mass="27219">MKIFKEFEGKTAFVTGAASGMGQAAAICFGGLGCRMAVAARNPKALETVQAIRENGGEAIFVECDVTDDDSVRKAIETTVKTFGSLDYAFNNAGCGADGKNIPFASLTEVAESDWQKVINTNLTGVFHCMKYELLQMQKQGRGAIVNNASIGGLRMAPGFGAYGPSKAGVIAITQTAALENADKGIRVNVICPGPTEGTGLMQDSIDAGAQDAEFLKNHIIPMKKMGTTEDVANAVVFLCSEMAGHITGMAMPVCGGMQM</sequence>
<dbReference type="PANTHER" id="PTHR24321">
    <property type="entry name" value="DEHYDROGENASES, SHORT CHAIN"/>
    <property type="match status" value="1"/>
</dbReference>
<dbReference type="PROSITE" id="PS51257">
    <property type="entry name" value="PROKAR_LIPOPROTEIN"/>
    <property type="match status" value="1"/>
</dbReference>
<dbReference type="GO" id="GO:0008206">
    <property type="term" value="P:bile acid metabolic process"/>
    <property type="evidence" value="ECO:0007669"/>
    <property type="project" value="UniProtKB-ARBA"/>
</dbReference>
<accession>A0A3E2TTI1</accession>
<dbReference type="PRINTS" id="PR00080">
    <property type="entry name" value="SDRFAMILY"/>
</dbReference>
<evidence type="ECO:0000313" key="4">
    <source>
        <dbReference type="Proteomes" id="UP000260773"/>
    </source>
</evidence>
<dbReference type="Pfam" id="PF13561">
    <property type="entry name" value="adh_short_C2"/>
    <property type="match status" value="1"/>
</dbReference>
<dbReference type="InterPro" id="IPR036291">
    <property type="entry name" value="NAD(P)-bd_dom_sf"/>
</dbReference>
<dbReference type="Proteomes" id="UP000260773">
    <property type="component" value="Unassembled WGS sequence"/>
</dbReference>
<dbReference type="CDD" id="cd05233">
    <property type="entry name" value="SDR_c"/>
    <property type="match status" value="1"/>
</dbReference>
<proteinExistence type="inferred from homology"/>
<dbReference type="PRINTS" id="PR00081">
    <property type="entry name" value="GDHRDH"/>
</dbReference>
<gene>
    <name evidence="3" type="ORF">DW070_00015</name>
</gene>
<organism evidence="3 4">
    <name type="scientific">Coprococcus catus</name>
    <dbReference type="NCBI Taxonomy" id="116085"/>
    <lineage>
        <taxon>Bacteria</taxon>
        <taxon>Bacillati</taxon>
        <taxon>Bacillota</taxon>
        <taxon>Clostridia</taxon>
        <taxon>Lachnospirales</taxon>
        <taxon>Lachnospiraceae</taxon>
        <taxon>Coprococcus</taxon>
    </lineage>
</organism>
<dbReference type="InterPro" id="IPR002347">
    <property type="entry name" value="SDR_fam"/>
</dbReference>
<reference evidence="3 4" key="1">
    <citation type="submission" date="2018-08" db="EMBL/GenBank/DDBJ databases">
        <title>A genome reference for cultivated species of the human gut microbiota.</title>
        <authorList>
            <person name="Zou Y."/>
            <person name="Xue W."/>
            <person name="Luo G."/>
        </authorList>
    </citation>
    <scope>NUCLEOTIDE SEQUENCE [LARGE SCALE GENOMIC DNA]</scope>
    <source>
        <strain evidence="3 4">AF45-17</strain>
    </source>
</reference>
<dbReference type="RefSeq" id="WP_015514931.1">
    <property type="nucleotide sequence ID" value="NZ_JAQDKA010000003.1"/>
</dbReference>
<protein>
    <submittedName>
        <fullName evidence="3">SDR family oxidoreductase</fullName>
    </submittedName>
</protein>
<keyword evidence="2" id="KW-0560">Oxidoreductase</keyword>